<dbReference type="EC" id="2.4.2.52" evidence="7"/>
<organism evidence="8 9">
    <name type="scientific">Sulfurospirillum halorespirans DSM 13726</name>
    <dbReference type="NCBI Taxonomy" id="1193502"/>
    <lineage>
        <taxon>Bacteria</taxon>
        <taxon>Pseudomonadati</taxon>
        <taxon>Campylobacterota</taxon>
        <taxon>Epsilonproteobacteria</taxon>
        <taxon>Campylobacterales</taxon>
        <taxon>Sulfurospirillaceae</taxon>
        <taxon>Sulfurospirillum</taxon>
    </lineage>
</organism>
<comment type="similarity">
    <text evidence="7">Belongs to the CitG/MdcB family.</text>
</comment>
<evidence type="ECO:0000256" key="5">
    <source>
        <dbReference type="ARBA" id="ARBA00022840"/>
    </source>
</evidence>
<evidence type="ECO:0000313" key="9">
    <source>
        <dbReference type="Proteomes" id="UP000094609"/>
    </source>
</evidence>
<dbReference type="Pfam" id="PF01874">
    <property type="entry name" value="CitG"/>
    <property type="match status" value="1"/>
</dbReference>
<dbReference type="InterPro" id="IPR005551">
    <property type="entry name" value="CitX"/>
</dbReference>
<evidence type="ECO:0000313" key="8">
    <source>
        <dbReference type="EMBL" id="AOO65856.1"/>
    </source>
</evidence>
<dbReference type="EMBL" id="CP017111">
    <property type="protein sequence ID" value="AOO65856.1"/>
    <property type="molecule type" value="Genomic_DNA"/>
</dbReference>
<dbReference type="InterPro" id="IPR017551">
    <property type="entry name" value="TriPribosyl-deP-CoA_syn_CitG"/>
</dbReference>
<evidence type="ECO:0000256" key="7">
    <source>
        <dbReference type="HAMAP-Rule" id="MF_00397"/>
    </source>
</evidence>
<keyword evidence="8" id="KW-0328">Glycosyltransferase</keyword>
<dbReference type="Gene3D" id="1.10.4200.10">
    <property type="entry name" value="Triphosphoribosyl-dephospho-CoA protein"/>
    <property type="match status" value="2"/>
</dbReference>
<sequence>MIDKPTTLDAILHAKEERARKQKMLLSRHPLASLISLSINIPSLIKLSHEAIVVHEIAHQALLEMLENEGIELLACESQLSPSGAESFFTCKAEAKVLKAFTCKIENSHPLGRLMDIDVLDSAGAILSRSALGLAKRKCFVCEEEAKLCARSQKHTYAQLNAHIKHLVEKHAFAHSIALWCERAMKTEVKLTPKPGLVDQANSGAHRDMDIHTFYASIHAIKPFVMQWIETAQTHAHEDAKQSFVRLREIGIACEKAMFEATKGVNTHKGMIFCLAVFCGAIGRLKASDQRFTCKCLQAQMQALCANLVEDDLLHVKPNSAGARFFYETGSSGIRGIAQSGFEIIFDHTLPFFQTCKAEEGEEVALKKTLLLLMSQLDDSTLWSRGGVDGLEYAKTKAQALLHVKPNAKNLDTFLCELDTDMTSKNLSPGGSADLLAMTWLVSHIVKEL</sequence>
<comment type="catalytic activity">
    <reaction evidence="1 7">
        <text>3'-dephospho-CoA + ATP = 2'-(5''-triphospho-alpha-D-ribosyl)-3'-dephospho-CoA + adenine</text>
        <dbReference type="Rhea" id="RHEA:15117"/>
        <dbReference type="ChEBI" id="CHEBI:16708"/>
        <dbReference type="ChEBI" id="CHEBI:30616"/>
        <dbReference type="ChEBI" id="CHEBI:57328"/>
        <dbReference type="ChEBI" id="CHEBI:61378"/>
        <dbReference type="EC" id="2.4.2.52"/>
    </reaction>
</comment>
<evidence type="ECO:0000256" key="4">
    <source>
        <dbReference type="ARBA" id="ARBA00022741"/>
    </source>
</evidence>
<keyword evidence="3" id="KW-0548">Nucleotidyltransferase</keyword>
<dbReference type="KEGG" id="shal:SHALO_2091"/>
<dbReference type="PANTHER" id="PTHR30201">
    <property type="entry name" value="TRIPHOSPHORIBOSYL-DEPHOSPHO-COA SYNTHASE"/>
    <property type="match status" value="1"/>
</dbReference>
<keyword evidence="5 7" id="KW-0067">ATP-binding</keyword>
<dbReference type="GO" id="GO:0016757">
    <property type="term" value="F:glycosyltransferase activity"/>
    <property type="evidence" value="ECO:0007669"/>
    <property type="project" value="UniProtKB-KW"/>
</dbReference>
<dbReference type="NCBIfam" id="TIGR03124">
    <property type="entry name" value="citrate_citX"/>
    <property type="match status" value="1"/>
</dbReference>
<dbReference type="NCBIfam" id="TIGR03125">
    <property type="entry name" value="citrate_citG"/>
    <property type="match status" value="1"/>
</dbReference>
<dbReference type="GO" id="GO:0051191">
    <property type="term" value="P:prosthetic group biosynthetic process"/>
    <property type="evidence" value="ECO:0007669"/>
    <property type="project" value="InterPro"/>
</dbReference>
<proteinExistence type="inferred from homology"/>
<gene>
    <name evidence="7" type="primary">citG</name>
    <name evidence="8" type="ORF">SHALO_2091</name>
</gene>
<dbReference type="InterPro" id="IPR002736">
    <property type="entry name" value="CitG"/>
</dbReference>
<keyword evidence="9" id="KW-1185">Reference proteome</keyword>
<dbReference type="GO" id="GO:0050519">
    <property type="term" value="F:holo-citrate lyase synthase activity"/>
    <property type="evidence" value="ECO:0007669"/>
    <property type="project" value="UniProtKB-EC"/>
</dbReference>
<dbReference type="AlphaFoldDB" id="A0A1D7TLK2"/>
<evidence type="ECO:0000256" key="3">
    <source>
        <dbReference type="ARBA" id="ARBA00022695"/>
    </source>
</evidence>
<protein>
    <recommendedName>
        <fullName evidence="7">Probable 2-(5''-triphosphoribosyl)-3'-dephosphocoenzyme-A synthase</fullName>
        <shortName evidence="7">2-(5''-triphosphoribosyl)-3'-dephospho-CoA synthase</shortName>
        <ecNumber evidence="7">2.4.2.52</ecNumber>
    </recommendedName>
</protein>
<comment type="catalytic activity">
    <reaction evidence="6">
        <text>apo-[citrate lyase ACP] + 2'-(5''-triphospho-alpha-D-ribosyl)-3'-dephospho-CoA = holo-[citrate lyase ACP] + diphosphate</text>
        <dbReference type="Rhea" id="RHEA:16333"/>
        <dbReference type="Rhea" id="RHEA-COMP:10157"/>
        <dbReference type="Rhea" id="RHEA-COMP:10158"/>
        <dbReference type="ChEBI" id="CHEBI:29999"/>
        <dbReference type="ChEBI" id="CHEBI:33019"/>
        <dbReference type="ChEBI" id="CHEBI:61378"/>
        <dbReference type="ChEBI" id="CHEBI:82683"/>
        <dbReference type="EC" id="2.7.7.61"/>
    </reaction>
</comment>
<dbReference type="Pfam" id="PF03802">
    <property type="entry name" value="CitX"/>
    <property type="match status" value="1"/>
</dbReference>
<evidence type="ECO:0000256" key="2">
    <source>
        <dbReference type="ARBA" id="ARBA00022679"/>
    </source>
</evidence>
<dbReference type="PANTHER" id="PTHR30201:SF2">
    <property type="entry name" value="2-(5''-TRIPHOSPHORIBOSYL)-3'-DEPHOSPHOCOENZYME-A SYNTHASE"/>
    <property type="match status" value="1"/>
</dbReference>
<dbReference type="GO" id="GO:0046917">
    <property type="term" value="F:triphosphoribosyl-dephospho-CoA synthase activity"/>
    <property type="evidence" value="ECO:0007669"/>
    <property type="project" value="UniProtKB-UniRule"/>
</dbReference>
<keyword evidence="4 7" id="KW-0547">Nucleotide-binding</keyword>
<dbReference type="PATRIC" id="fig|1193502.14.peg.2118"/>
<evidence type="ECO:0000256" key="6">
    <source>
        <dbReference type="ARBA" id="ARBA00048574"/>
    </source>
</evidence>
<dbReference type="GO" id="GO:0005524">
    <property type="term" value="F:ATP binding"/>
    <property type="evidence" value="ECO:0007669"/>
    <property type="project" value="UniProtKB-KW"/>
</dbReference>
<reference evidence="9" key="1">
    <citation type="submission" date="2016-08" db="EMBL/GenBank/DDBJ databases">
        <title>Complete genome sequence of the organohalide-respiring Epsilonproteobacterium Sulfurospirillum halorespirans.</title>
        <authorList>
            <person name="Goris T."/>
            <person name="Zimmermann J."/>
            <person name="Schenz B."/>
            <person name="Lemos M."/>
            <person name="Hackermueller J."/>
            <person name="Diekert G."/>
        </authorList>
    </citation>
    <scope>NUCLEOTIDE SEQUENCE [LARGE SCALE GENOMIC DNA]</scope>
    <source>
        <strain>DSM 13726</strain>
        <strain evidence="9">PCE-M2</strain>
    </source>
</reference>
<dbReference type="HAMAP" id="MF_00397">
    <property type="entry name" value="CitG"/>
    <property type="match status" value="1"/>
</dbReference>
<name>A0A1D7TLK2_9BACT</name>
<keyword evidence="2 7" id="KW-0808">Transferase</keyword>
<evidence type="ECO:0000256" key="1">
    <source>
        <dbReference type="ARBA" id="ARBA00001210"/>
    </source>
</evidence>
<dbReference type="STRING" id="1193502.SHALO_2091"/>
<accession>A0A1D7TLK2</accession>
<dbReference type="Proteomes" id="UP000094609">
    <property type="component" value="Chromosome"/>
</dbReference>
<dbReference type="RefSeq" id="WP_069478485.1">
    <property type="nucleotide sequence ID" value="NZ_CP017111.1"/>
</dbReference>